<feature type="domain" description="Ferritin-like diiron" evidence="8">
    <location>
        <begin position="46"/>
        <end position="203"/>
    </location>
</feature>
<dbReference type="InterPro" id="IPR008331">
    <property type="entry name" value="Ferritin_DPS_dom"/>
</dbReference>
<evidence type="ECO:0000256" key="2">
    <source>
        <dbReference type="ARBA" id="ARBA00022434"/>
    </source>
</evidence>
<feature type="signal peptide" evidence="7">
    <location>
        <begin position="1"/>
        <end position="16"/>
    </location>
</feature>
<evidence type="ECO:0000256" key="1">
    <source>
        <dbReference type="ARBA" id="ARBA00007513"/>
    </source>
</evidence>
<sequence>MIAIAILSTLLVAASAEYCYNDVEAACSSRPLNTDAPLLANCNAKYGSFESLQADMQAYANANIETSFEYLLMSTHFGNYEVNREGFKGLYRKLSDKAWDDAIDVIKFIAKRGGRMNFNQLPRFKKNGKESRILELTELNSLAKALDTQKQLADEALRLHGQATQHSKQDASVAHYLEEHFVEKQADTVRDLAGHTNDLKSLLGDRDASVSVFLFDEYIKKTL</sequence>
<dbReference type="GO" id="GO:0008198">
    <property type="term" value="F:ferrous iron binding"/>
    <property type="evidence" value="ECO:0007669"/>
    <property type="project" value="TreeGrafter"/>
</dbReference>
<keyword evidence="9" id="KW-1185">Reference proteome</keyword>
<dbReference type="InterPro" id="IPR001519">
    <property type="entry name" value="Ferritin"/>
</dbReference>
<keyword evidence="3 5" id="KW-0479">Metal-binding</keyword>
<evidence type="ECO:0000256" key="6">
    <source>
        <dbReference type="RuleBase" id="RU361145"/>
    </source>
</evidence>
<comment type="similarity">
    <text evidence="1 6">Belongs to the ferritin family.</text>
</comment>
<evidence type="ECO:0000313" key="10">
    <source>
        <dbReference type="RefSeq" id="XP_015607787.1"/>
    </source>
</evidence>
<dbReference type="SUPFAM" id="SSF47240">
    <property type="entry name" value="Ferritin-like"/>
    <property type="match status" value="1"/>
</dbReference>
<accession>A0AAJ7CDX6</accession>
<dbReference type="Pfam" id="PF00210">
    <property type="entry name" value="Ferritin"/>
    <property type="match status" value="1"/>
</dbReference>
<comment type="function">
    <text evidence="6">Stores iron in a soluble, non-toxic, readily available form. Important for iron homeostasis. Iron is taken up in the ferrous form and deposited as ferric hydroxides after oxidation.</text>
</comment>
<dbReference type="InterPro" id="IPR009040">
    <property type="entry name" value="Ferritin-like_diiron"/>
</dbReference>
<gene>
    <name evidence="10" type="primary">LOC107273783</name>
</gene>
<dbReference type="GO" id="GO:0008199">
    <property type="term" value="F:ferric iron binding"/>
    <property type="evidence" value="ECO:0007669"/>
    <property type="project" value="InterPro"/>
</dbReference>
<dbReference type="CTD" id="44965"/>
<keyword evidence="4 5" id="KW-0408">Iron</keyword>
<dbReference type="PROSITE" id="PS50905">
    <property type="entry name" value="FERRITIN_LIKE"/>
    <property type="match status" value="1"/>
</dbReference>
<evidence type="ECO:0000256" key="3">
    <source>
        <dbReference type="ARBA" id="ARBA00022723"/>
    </source>
</evidence>
<dbReference type="RefSeq" id="XP_015607787.1">
    <property type="nucleotide sequence ID" value="XM_015752301.2"/>
</dbReference>
<evidence type="ECO:0000259" key="8">
    <source>
        <dbReference type="PROSITE" id="PS50905"/>
    </source>
</evidence>
<dbReference type="CDD" id="cd01056">
    <property type="entry name" value="Euk_Ferritin"/>
    <property type="match status" value="1"/>
</dbReference>
<dbReference type="GO" id="GO:0006879">
    <property type="term" value="P:intracellular iron ion homeostasis"/>
    <property type="evidence" value="ECO:0007669"/>
    <property type="project" value="UniProtKB-KW"/>
</dbReference>
<dbReference type="PANTHER" id="PTHR11431:SF51">
    <property type="entry name" value="FERRITIN"/>
    <property type="match status" value="1"/>
</dbReference>
<dbReference type="InterPro" id="IPR012347">
    <property type="entry name" value="Ferritin-like"/>
</dbReference>
<evidence type="ECO:0000313" key="9">
    <source>
        <dbReference type="Proteomes" id="UP000694920"/>
    </source>
</evidence>
<dbReference type="Proteomes" id="UP000694920">
    <property type="component" value="Unplaced"/>
</dbReference>
<dbReference type="InterPro" id="IPR009078">
    <property type="entry name" value="Ferritin-like_SF"/>
</dbReference>
<dbReference type="Gene3D" id="1.20.1260.10">
    <property type="match status" value="1"/>
</dbReference>
<dbReference type="AlphaFoldDB" id="A0AAJ7CDX6"/>
<reference evidence="10" key="1">
    <citation type="submission" date="2025-08" db="UniProtKB">
        <authorList>
            <consortium name="RefSeq"/>
        </authorList>
    </citation>
    <scope>IDENTIFICATION</scope>
</reference>
<dbReference type="PANTHER" id="PTHR11431">
    <property type="entry name" value="FERRITIN"/>
    <property type="match status" value="1"/>
</dbReference>
<keyword evidence="2 6" id="KW-0409">Iron storage</keyword>
<protein>
    <recommendedName>
        <fullName evidence="6">Ferritin</fullName>
    </recommendedName>
</protein>
<dbReference type="GO" id="GO:0006826">
    <property type="term" value="P:iron ion transport"/>
    <property type="evidence" value="ECO:0007669"/>
    <property type="project" value="InterPro"/>
</dbReference>
<evidence type="ECO:0000256" key="4">
    <source>
        <dbReference type="ARBA" id="ARBA00023004"/>
    </source>
</evidence>
<dbReference type="GO" id="GO:0005737">
    <property type="term" value="C:cytoplasm"/>
    <property type="evidence" value="ECO:0007669"/>
    <property type="project" value="TreeGrafter"/>
</dbReference>
<feature type="binding site" evidence="5">
    <location>
        <position position="185"/>
    </location>
    <ligand>
        <name>Fe cation</name>
        <dbReference type="ChEBI" id="CHEBI:24875"/>
        <label>1</label>
    </ligand>
</feature>
<dbReference type="GeneID" id="107273783"/>
<dbReference type="KEGG" id="ccin:107273783"/>
<organism evidence="9 10">
    <name type="scientific">Cephus cinctus</name>
    <name type="common">Wheat stem sawfly</name>
    <dbReference type="NCBI Taxonomy" id="211228"/>
    <lineage>
        <taxon>Eukaryota</taxon>
        <taxon>Metazoa</taxon>
        <taxon>Ecdysozoa</taxon>
        <taxon>Arthropoda</taxon>
        <taxon>Hexapoda</taxon>
        <taxon>Insecta</taxon>
        <taxon>Pterygota</taxon>
        <taxon>Neoptera</taxon>
        <taxon>Endopterygota</taxon>
        <taxon>Hymenoptera</taxon>
        <taxon>Cephoidea</taxon>
        <taxon>Cephidae</taxon>
        <taxon>Cephus</taxon>
    </lineage>
</organism>
<evidence type="ECO:0000256" key="7">
    <source>
        <dbReference type="SAM" id="SignalP"/>
    </source>
</evidence>
<evidence type="ECO:0000256" key="5">
    <source>
        <dbReference type="PIRSR" id="PIRSR601519-1"/>
    </source>
</evidence>
<feature type="chain" id="PRO_5042494195" description="Ferritin" evidence="7">
    <location>
        <begin position="17"/>
        <end position="223"/>
    </location>
</feature>
<name>A0AAJ7CDX6_CEPCN</name>
<proteinExistence type="inferred from homology"/>
<keyword evidence="7" id="KW-0732">Signal</keyword>